<proteinExistence type="inferred from homology"/>
<evidence type="ECO:0000256" key="8">
    <source>
        <dbReference type="ARBA" id="ARBA00061383"/>
    </source>
</evidence>
<evidence type="ECO:0000256" key="4">
    <source>
        <dbReference type="ARBA" id="ARBA00022824"/>
    </source>
</evidence>
<evidence type="ECO:0000313" key="13">
    <source>
        <dbReference type="EMBL" id="KAF2092825.1"/>
    </source>
</evidence>
<dbReference type="Gene3D" id="1.10.8.10">
    <property type="entry name" value="DNA helicase RuvA subunit, C-terminal domain"/>
    <property type="match status" value="1"/>
</dbReference>
<feature type="region of interest" description="Disordered" evidence="10">
    <location>
        <begin position="99"/>
        <end position="178"/>
    </location>
</feature>
<evidence type="ECO:0000256" key="10">
    <source>
        <dbReference type="SAM" id="MobiDB-lite"/>
    </source>
</evidence>
<evidence type="ECO:0000256" key="5">
    <source>
        <dbReference type="ARBA" id="ARBA00022989"/>
    </source>
</evidence>
<feature type="compositionally biased region" description="Low complexity" evidence="10">
    <location>
        <begin position="32"/>
        <end position="45"/>
    </location>
</feature>
<keyword evidence="3" id="KW-0833">Ubl conjugation pathway</keyword>
<gene>
    <name evidence="13" type="ORF">NA57DRAFT_49576</name>
</gene>
<sequence length="207" mass="22356">MAEAPSVNLFQAIAILLIGYFAVRGVLSFFRSPSSNSPSSTSAASGGHRPAHNGSRVNPAHVEQVAQMFPQLNRRNIMWDLQRNGGSVQATTERVLSGRSLEVPPPSFQPILPQPSTSTPTRPASSQPRKPSHPDLITRYNLSSKVSSSAETSSSAATPSEGTGAQKRPAWSANKAERQALLQKRREEMILAARRKMEEKDKAGKAS</sequence>
<dbReference type="SMART" id="SM00546">
    <property type="entry name" value="CUE"/>
    <property type="match status" value="1"/>
</dbReference>
<feature type="compositionally biased region" description="Low complexity" evidence="10">
    <location>
        <begin position="109"/>
        <end position="129"/>
    </location>
</feature>
<organism evidence="13 14">
    <name type="scientific">Rhizodiscina lignyota</name>
    <dbReference type="NCBI Taxonomy" id="1504668"/>
    <lineage>
        <taxon>Eukaryota</taxon>
        <taxon>Fungi</taxon>
        <taxon>Dikarya</taxon>
        <taxon>Ascomycota</taxon>
        <taxon>Pezizomycotina</taxon>
        <taxon>Dothideomycetes</taxon>
        <taxon>Pleosporomycetidae</taxon>
        <taxon>Aulographales</taxon>
        <taxon>Rhizodiscinaceae</taxon>
        <taxon>Rhizodiscina</taxon>
    </lineage>
</organism>
<dbReference type="PROSITE" id="PS51140">
    <property type="entry name" value="CUE"/>
    <property type="match status" value="1"/>
</dbReference>
<evidence type="ECO:0000256" key="7">
    <source>
        <dbReference type="ARBA" id="ARBA00037847"/>
    </source>
</evidence>
<feature type="transmembrane region" description="Helical" evidence="11">
    <location>
        <begin position="12"/>
        <end position="30"/>
    </location>
</feature>
<evidence type="ECO:0000256" key="1">
    <source>
        <dbReference type="ARBA" id="ARBA00004586"/>
    </source>
</evidence>
<keyword evidence="4" id="KW-0256">Endoplasmic reticulum</keyword>
<dbReference type="EMBL" id="ML978142">
    <property type="protein sequence ID" value="KAF2092825.1"/>
    <property type="molecule type" value="Genomic_DNA"/>
</dbReference>
<comment type="caution">
    <text evidence="13">The sequence shown here is derived from an EMBL/GenBank/DDBJ whole genome shotgun (WGS) entry which is preliminary data.</text>
</comment>
<feature type="region of interest" description="Disordered" evidence="10">
    <location>
        <begin position="32"/>
        <end position="56"/>
    </location>
</feature>
<protein>
    <recommendedName>
        <fullName evidence="9">Coupling of ubiquitin conjugation to ER degradation protein 1</fullName>
    </recommendedName>
</protein>
<evidence type="ECO:0000256" key="3">
    <source>
        <dbReference type="ARBA" id="ARBA00022786"/>
    </source>
</evidence>
<dbReference type="InterPro" id="IPR003892">
    <property type="entry name" value="CUE"/>
</dbReference>
<comment type="subcellular location">
    <subcellularLocation>
        <location evidence="7">Endomembrane system</location>
        <topology evidence="7">Single-pass membrane protein</topology>
    </subcellularLocation>
    <subcellularLocation>
        <location evidence="1">Endoplasmic reticulum membrane</location>
    </subcellularLocation>
</comment>
<evidence type="ECO:0000256" key="2">
    <source>
        <dbReference type="ARBA" id="ARBA00022692"/>
    </source>
</evidence>
<dbReference type="GO" id="GO:0005789">
    <property type="term" value="C:endoplasmic reticulum membrane"/>
    <property type="evidence" value="ECO:0007669"/>
    <property type="project" value="UniProtKB-SubCell"/>
</dbReference>
<evidence type="ECO:0000256" key="9">
    <source>
        <dbReference type="ARBA" id="ARBA00072899"/>
    </source>
</evidence>
<accession>A0A9P4I0Q2</accession>
<keyword evidence="5 11" id="KW-1133">Transmembrane helix</keyword>
<name>A0A9P4I0Q2_9PEZI</name>
<keyword evidence="6 11" id="KW-0472">Membrane</keyword>
<dbReference type="CDD" id="cd14424">
    <property type="entry name" value="CUE_Cue1p_like"/>
    <property type="match status" value="1"/>
</dbReference>
<feature type="domain" description="CUE" evidence="12">
    <location>
        <begin position="57"/>
        <end position="100"/>
    </location>
</feature>
<evidence type="ECO:0000256" key="11">
    <source>
        <dbReference type="SAM" id="Phobius"/>
    </source>
</evidence>
<dbReference type="GO" id="GO:0043130">
    <property type="term" value="F:ubiquitin binding"/>
    <property type="evidence" value="ECO:0007669"/>
    <property type="project" value="InterPro"/>
</dbReference>
<dbReference type="Pfam" id="PF02845">
    <property type="entry name" value="CUE"/>
    <property type="match status" value="1"/>
</dbReference>
<evidence type="ECO:0000259" key="12">
    <source>
        <dbReference type="PROSITE" id="PS51140"/>
    </source>
</evidence>
<dbReference type="Proteomes" id="UP000799772">
    <property type="component" value="Unassembled WGS sequence"/>
</dbReference>
<reference evidence="13" key="1">
    <citation type="journal article" date="2020" name="Stud. Mycol.">
        <title>101 Dothideomycetes genomes: a test case for predicting lifestyles and emergence of pathogens.</title>
        <authorList>
            <person name="Haridas S."/>
            <person name="Albert R."/>
            <person name="Binder M."/>
            <person name="Bloem J."/>
            <person name="Labutti K."/>
            <person name="Salamov A."/>
            <person name="Andreopoulos B."/>
            <person name="Baker S."/>
            <person name="Barry K."/>
            <person name="Bills G."/>
            <person name="Bluhm B."/>
            <person name="Cannon C."/>
            <person name="Castanera R."/>
            <person name="Culley D."/>
            <person name="Daum C."/>
            <person name="Ezra D."/>
            <person name="Gonzalez J."/>
            <person name="Henrissat B."/>
            <person name="Kuo A."/>
            <person name="Liang C."/>
            <person name="Lipzen A."/>
            <person name="Lutzoni F."/>
            <person name="Magnuson J."/>
            <person name="Mondo S."/>
            <person name="Nolan M."/>
            <person name="Ohm R."/>
            <person name="Pangilinan J."/>
            <person name="Park H.-J."/>
            <person name="Ramirez L."/>
            <person name="Alfaro M."/>
            <person name="Sun H."/>
            <person name="Tritt A."/>
            <person name="Yoshinaga Y."/>
            <person name="Zwiers L.-H."/>
            <person name="Turgeon B."/>
            <person name="Goodwin S."/>
            <person name="Spatafora J."/>
            <person name="Crous P."/>
            <person name="Grigoriev I."/>
        </authorList>
    </citation>
    <scope>NUCLEOTIDE SEQUENCE</scope>
    <source>
        <strain evidence="13">CBS 133067</strain>
    </source>
</reference>
<evidence type="ECO:0000313" key="14">
    <source>
        <dbReference type="Proteomes" id="UP000799772"/>
    </source>
</evidence>
<dbReference type="FunFam" id="1.10.8.10:FF:000050">
    <property type="entry name" value="Related to AMFR protein"/>
    <property type="match status" value="1"/>
</dbReference>
<feature type="compositionally biased region" description="Low complexity" evidence="10">
    <location>
        <begin position="143"/>
        <end position="165"/>
    </location>
</feature>
<comment type="similarity">
    <text evidence="8">Belongs to the CUE1 family.</text>
</comment>
<dbReference type="OrthoDB" id="3824970at2759"/>
<keyword evidence="2 11" id="KW-0812">Transmembrane</keyword>
<evidence type="ECO:0000256" key="6">
    <source>
        <dbReference type="ARBA" id="ARBA00023136"/>
    </source>
</evidence>
<keyword evidence="14" id="KW-1185">Reference proteome</keyword>
<dbReference type="AlphaFoldDB" id="A0A9P4I0Q2"/>